<name>A0A2P5K881_9BURK</name>
<sequence>MMRFSAFHRLWIITAARHSAASWNILGSSPLPAARIGAARSSHANKAALRLERLAVVDDPHSRRLLGLVRRSDLLKLSLALFDEELRRQRFRRPPLRFMPHPRRGREARPR</sequence>
<gene>
    <name evidence="1" type="ORF">B0O95_11298</name>
</gene>
<evidence type="ECO:0008006" key="3">
    <source>
        <dbReference type="Google" id="ProtNLM"/>
    </source>
</evidence>
<dbReference type="Proteomes" id="UP000243096">
    <property type="component" value="Unassembled WGS sequence"/>
</dbReference>
<keyword evidence="2" id="KW-1185">Reference proteome</keyword>
<dbReference type="EMBL" id="PRDW01000012">
    <property type="protein sequence ID" value="PPB82921.1"/>
    <property type="molecule type" value="Genomic_DNA"/>
</dbReference>
<dbReference type="AlphaFoldDB" id="A0A2P5K881"/>
<evidence type="ECO:0000313" key="2">
    <source>
        <dbReference type="Proteomes" id="UP000243096"/>
    </source>
</evidence>
<organism evidence="1 2">
    <name type="scientific">Mycetohabitans endofungorum</name>
    <dbReference type="NCBI Taxonomy" id="417203"/>
    <lineage>
        <taxon>Bacteria</taxon>
        <taxon>Pseudomonadati</taxon>
        <taxon>Pseudomonadota</taxon>
        <taxon>Betaproteobacteria</taxon>
        <taxon>Burkholderiales</taxon>
        <taxon>Burkholderiaceae</taxon>
        <taxon>Mycetohabitans</taxon>
    </lineage>
</organism>
<evidence type="ECO:0000313" key="1">
    <source>
        <dbReference type="EMBL" id="PPB82921.1"/>
    </source>
</evidence>
<reference evidence="1 2" key="1">
    <citation type="submission" date="2018-01" db="EMBL/GenBank/DDBJ databases">
        <title>Genomic Encyclopedia of Type Strains, Phase III (KMG-III): the genomes of soil and plant-associated and newly described type strains.</title>
        <authorList>
            <person name="Whitman W."/>
        </authorList>
    </citation>
    <scope>NUCLEOTIDE SEQUENCE [LARGE SCALE GENOMIC DNA]</scope>
    <source>
        <strain evidence="1 2">HKI456</strain>
    </source>
</reference>
<proteinExistence type="predicted"/>
<protein>
    <recommendedName>
        <fullName evidence="3">CBS domain-containing protein</fullName>
    </recommendedName>
</protein>
<accession>A0A2P5K881</accession>
<comment type="caution">
    <text evidence="1">The sequence shown here is derived from an EMBL/GenBank/DDBJ whole genome shotgun (WGS) entry which is preliminary data.</text>
</comment>